<evidence type="ECO:0000313" key="2">
    <source>
        <dbReference type="Proteomes" id="UP000250157"/>
    </source>
</evidence>
<accession>A0A2Z5ZCG7</accession>
<dbReference type="GeneID" id="65108304"/>
<dbReference type="EMBL" id="LC371242">
    <property type="protein sequence ID" value="BBC78165.1"/>
    <property type="molecule type" value="Genomic_DNA"/>
</dbReference>
<sequence length="70" mass="8182">MQYLSEKKLRNLRTESLDEIRRELGTAIAASKQDFKDNGFEADYIHCRLLEKYLVTVKAVLQHKKNTGQK</sequence>
<keyword evidence="2" id="KW-1185">Reference proteome</keyword>
<evidence type="ECO:0000313" key="1">
    <source>
        <dbReference type="EMBL" id="BBC78165.1"/>
    </source>
</evidence>
<dbReference type="Proteomes" id="UP000250157">
    <property type="component" value="Segment"/>
</dbReference>
<organism evidence="1 2">
    <name type="scientific">Escherichia phage EcS1</name>
    <dbReference type="NCBI Taxonomy" id="2083276"/>
    <lineage>
        <taxon>Viruses</taxon>
        <taxon>Duplodnaviria</taxon>
        <taxon>Heunggongvirae</taxon>
        <taxon>Uroviricota</taxon>
        <taxon>Caudoviricetes</taxon>
        <taxon>Pantevenvirales</taxon>
        <taxon>Straboviridae</taxon>
        <taxon>Tevenvirinae</taxon>
        <taxon>Kagamiyamavirus</taxon>
        <taxon>Kagamiyamavirus ecs1</taxon>
    </lineage>
</organism>
<protein>
    <submittedName>
        <fullName evidence="1">Uncharacterized protein</fullName>
    </submittedName>
</protein>
<name>A0A2Z5ZCG7_9CAUD</name>
<dbReference type="KEGG" id="vg:65108304"/>
<proteinExistence type="predicted"/>
<dbReference type="RefSeq" id="YP_010090812.1">
    <property type="nucleotide sequence ID" value="NC_055721.1"/>
</dbReference>
<reference evidence="1 2" key="1">
    <citation type="submission" date="2018-02" db="EMBL/GenBank/DDBJ databases">
        <title>Full genome sequencing of a novel polyvalent bacteriophage as one of T4-Family member.</title>
        <authorList>
            <person name="Kawasaki T."/>
            <person name="Saad A.M."/>
            <person name="Yamada T."/>
        </authorList>
    </citation>
    <scope>NUCLEOTIDE SEQUENCE [LARGE SCALE GENOMIC DNA]</scope>
    <source>
        <strain evidence="1 2">EcS1</strain>
    </source>
</reference>